<evidence type="ECO:0000313" key="2">
    <source>
        <dbReference type="EMBL" id="KAF9521617.1"/>
    </source>
</evidence>
<proteinExistence type="predicted"/>
<feature type="compositionally biased region" description="Polar residues" evidence="1">
    <location>
        <begin position="340"/>
        <end position="353"/>
    </location>
</feature>
<dbReference type="OrthoDB" id="3270451at2759"/>
<gene>
    <name evidence="2" type="ORF">CPB83DRAFT_841121</name>
</gene>
<evidence type="ECO:0000313" key="3">
    <source>
        <dbReference type="Proteomes" id="UP000807306"/>
    </source>
</evidence>
<organism evidence="2 3">
    <name type="scientific">Crepidotus variabilis</name>
    <dbReference type="NCBI Taxonomy" id="179855"/>
    <lineage>
        <taxon>Eukaryota</taxon>
        <taxon>Fungi</taxon>
        <taxon>Dikarya</taxon>
        <taxon>Basidiomycota</taxon>
        <taxon>Agaricomycotina</taxon>
        <taxon>Agaricomycetes</taxon>
        <taxon>Agaricomycetidae</taxon>
        <taxon>Agaricales</taxon>
        <taxon>Agaricineae</taxon>
        <taxon>Crepidotaceae</taxon>
        <taxon>Crepidotus</taxon>
    </lineage>
</organism>
<evidence type="ECO:0000256" key="1">
    <source>
        <dbReference type="SAM" id="MobiDB-lite"/>
    </source>
</evidence>
<dbReference type="EMBL" id="MU158013">
    <property type="protein sequence ID" value="KAF9521617.1"/>
    <property type="molecule type" value="Genomic_DNA"/>
</dbReference>
<feature type="region of interest" description="Disordered" evidence="1">
    <location>
        <begin position="333"/>
        <end position="416"/>
    </location>
</feature>
<dbReference type="Proteomes" id="UP000807306">
    <property type="component" value="Unassembled WGS sequence"/>
</dbReference>
<reference evidence="2" key="1">
    <citation type="submission" date="2020-11" db="EMBL/GenBank/DDBJ databases">
        <authorList>
            <consortium name="DOE Joint Genome Institute"/>
            <person name="Ahrendt S."/>
            <person name="Riley R."/>
            <person name="Andreopoulos W."/>
            <person name="Labutti K."/>
            <person name="Pangilinan J."/>
            <person name="Ruiz-Duenas F.J."/>
            <person name="Barrasa J.M."/>
            <person name="Sanchez-Garcia M."/>
            <person name="Camarero S."/>
            <person name="Miyauchi S."/>
            <person name="Serrano A."/>
            <person name="Linde D."/>
            <person name="Babiker R."/>
            <person name="Drula E."/>
            <person name="Ayuso-Fernandez I."/>
            <person name="Pacheco R."/>
            <person name="Padilla G."/>
            <person name="Ferreira P."/>
            <person name="Barriuso J."/>
            <person name="Kellner H."/>
            <person name="Castanera R."/>
            <person name="Alfaro M."/>
            <person name="Ramirez L."/>
            <person name="Pisabarro A.G."/>
            <person name="Kuo A."/>
            <person name="Tritt A."/>
            <person name="Lipzen A."/>
            <person name="He G."/>
            <person name="Yan M."/>
            <person name="Ng V."/>
            <person name="Cullen D."/>
            <person name="Martin F."/>
            <person name="Rosso M.-N."/>
            <person name="Henrissat B."/>
            <person name="Hibbett D."/>
            <person name="Martinez A.T."/>
            <person name="Grigoriev I.V."/>
        </authorList>
    </citation>
    <scope>NUCLEOTIDE SEQUENCE</scope>
    <source>
        <strain evidence="2">CBS 506.95</strain>
    </source>
</reference>
<sequence length="912" mass="100861">MADQPSQQFTLALSPISELVPWKTNVICGNLDLQVLQIQRPQFKLLDNENKIFSITNNDQSSKELLRLLGLFYDFTTHAPAVMLERVEAYEVEWTPQQATWLCSFLSAYQLLDIACYVDQAATLSYVVNGAALSGILRLKNWPKVVQEFESYAHRSGKHRAHTIPSCRTQACRLVQHLSANTASTDYLRAESNFLVAALHLSCLLKTIGEPGSTLDIPNNVDALVSLIPLFLALWISPLCLLTPALLVKKKFNKKALLSTSLAYGCFKPSVLADTEAVLWKLLLQLAGDLCEPNVALGGILDGVPWSKLNGMSDENPECFWFDLGYKLPATAMPTDNRPVESSTPPESRSSLARSIPEDMPISSGKSGIEGKPDAPAPDDVLARPTQSSSRVRNTKADAEDLETVGGTNKKHQKKRKKSKSLLLVLEGADGEGTFENPINVETFVMRREPIANKQFFFKVEENYLETAIGSSRLECNSPFVAFDIQGASHSFSPSFHFEDYYPRLCSFFNRIESSYIDGQPLYIANPSSSTFAAISHSRFQAMKGEEILSILRHKHIVVFGVPDYSIPPPKSHCSVPVTVSGTVQHLLESARSGNQGKILNGPEFERWQPKHAPNSVASDLVGWYHTRGAQSDAMLTSAYPEGDMYWGLAGTKDTLTFMHIDSDGVSTGVQVKCGSKVWGVYKEHEGQPLSSSATLLDPDFLLDEVLARSNYDIEAVVLQPTDMLFELEDYDLGHAPKVDTIDGLLDLLSLCNLVVLGNVLDFRTYSAPNQHECAPADSRQAELMDVHDQNNIPWDKRMSYCYGRGVAITIMRAVRDRCLVVDGDGRELELFPFHSNIEYIFEGGSLGEKGEQVLSVYDFSIAPPAGSTVHWLSNPCSAVEGKTVELLNIGRTHLDRAYFAYDPTQGCPSKR</sequence>
<accession>A0A9P6E331</accession>
<comment type="caution">
    <text evidence="2">The sequence shown here is derived from an EMBL/GenBank/DDBJ whole genome shotgun (WGS) entry which is preliminary data.</text>
</comment>
<name>A0A9P6E331_9AGAR</name>
<dbReference type="AlphaFoldDB" id="A0A9P6E331"/>
<protein>
    <submittedName>
        <fullName evidence="2">Uncharacterized protein</fullName>
    </submittedName>
</protein>
<keyword evidence="3" id="KW-1185">Reference proteome</keyword>